<keyword evidence="2 6" id="KW-0560">Oxidoreductase</keyword>
<dbReference type="PIRSF" id="PIRSF000103">
    <property type="entry name" value="HIBADH"/>
    <property type="match status" value="1"/>
</dbReference>
<keyword evidence="3" id="KW-0520">NAD</keyword>
<comment type="caution">
    <text evidence="6">The sequence shown here is derived from an EMBL/GenBank/DDBJ whole genome shotgun (WGS) entry which is preliminary data.</text>
</comment>
<dbReference type="GO" id="GO:0016491">
    <property type="term" value="F:oxidoreductase activity"/>
    <property type="evidence" value="ECO:0007669"/>
    <property type="project" value="UniProtKB-KW"/>
</dbReference>
<evidence type="ECO:0000256" key="2">
    <source>
        <dbReference type="ARBA" id="ARBA00023002"/>
    </source>
</evidence>
<dbReference type="EC" id="1.1.-.-" evidence="6"/>
<accession>A0ABV3X300</accession>
<feature type="domain" description="6-phosphogluconate dehydrogenase NADP-binding" evidence="4">
    <location>
        <begin position="16"/>
        <end position="174"/>
    </location>
</feature>
<dbReference type="InterPro" id="IPR008927">
    <property type="entry name" value="6-PGluconate_DH-like_C_sf"/>
</dbReference>
<dbReference type="InterPro" id="IPR036291">
    <property type="entry name" value="NAD(P)-bd_dom_sf"/>
</dbReference>
<sequence>MQADNAKEAKELAKERIGFIGTGVMGSSMVRNLMKAGYPVTVYTRTKEKAKALCAEGAAWAASPAALAKDAAVVISMVGYPKDVEEIYLGPDGVLSAKQGGMVIDMTTSSPALAKKIFAAAKERGIASLDAPVSGGDIGAKEARLAIMAGGESEAFAEALPVFEAMGKTIRYFGPAGSGQYAKMCNQIAIASNMMGVAEAMAYAKKSGLDAKAVQETIATGAAGSWSLSNLAPKMLSDDRAPGFFIKHFLKDMRIALSSAEEMGLDLPGLKLAKKLYEELSARGFEDCGTQALFLWYDV</sequence>
<organism evidence="6 7">
    <name type="scientific">Selenomonas sputigena</name>
    <dbReference type="NCBI Taxonomy" id="69823"/>
    <lineage>
        <taxon>Bacteria</taxon>
        <taxon>Bacillati</taxon>
        <taxon>Bacillota</taxon>
        <taxon>Negativicutes</taxon>
        <taxon>Selenomonadales</taxon>
        <taxon>Selenomonadaceae</taxon>
        <taxon>Selenomonas</taxon>
    </lineage>
</organism>
<dbReference type="SUPFAM" id="SSF51735">
    <property type="entry name" value="NAD(P)-binding Rossmann-fold domains"/>
    <property type="match status" value="1"/>
</dbReference>
<dbReference type="Gene3D" id="3.40.50.720">
    <property type="entry name" value="NAD(P)-binding Rossmann-like Domain"/>
    <property type="match status" value="1"/>
</dbReference>
<dbReference type="InterPro" id="IPR006115">
    <property type="entry name" value="6PGDH_NADP-bd"/>
</dbReference>
<proteinExistence type="inferred from homology"/>
<dbReference type="Gene3D" id="1.10.1040.10">
    <property type="entry name" value="N-(1-d-carboxylethyl)-l-norvaline Dehydrogenase, domain 2"/>
    <property type="match status" value="1"/>
</dbReference>
<keyword evidence="7" id="KW-1185">Reference proteome</keyword>
<evidence type="ECO:0000259" key="4">
    <source>
        <dbReference type="Pfam" id="PF03446"/>
    </source>
</evidence>
<dbReference type="RefSeq" id="WP_368846307.1">
    <property type="nucleotide sequence ID" value="NZ_CP194411.1"/>
</dbReference>
<dbReference type="InterPro" id="IPR013328">
    <property type="entry name" value="6PGD_dom2"/>
</dbReference>
<dbReference type="Proteomes" id="UP001559623">
    <property type="component" value="Unassembled WGS sequence"/>
</dbReference>
<dbReference type="SUPFAM" id="SSF48179">
    <property type="entry name" value="6-phosphogluconate dehydrogenase C-terminal domain-like"/>
    <property type="match status" value="1"/>
</dbReference>
<dbReference type="Pfam" id="PF03446">
    <property type="entry name" value="NAD_binding_2"/>
    <property type="match status" value="1"/>
</dbReference>
<protein>
    <submittedName>
        <fullName evidence="6">NAD(P)-dependent oxidoreductase</fullName>
        <ecNumber evidence="6">1.1.-.-</ecNumber>
    </submittedName>
</protein>
<evidence type="ECO:0000256" key="1">
    <source>
        <dbReference type="ARBA" id="ARBA00009080"/>
    </source>
</evidence>
<dbReference type="InterPro" id="IPR015815">
    <property type="entry name" value="HIBADH-related"/>
</dbReference>
<name>A0ABV3X300_9FIRM</name>
<evidence type="ECO:0000256" key="3">
    <source>
        <dbReference type="ARBA" id="ARBA00023027"/>
    </source>
</evidence>
<gene>
    <name evidence="6" type="ORF">QCO44_02790</name>
</gene>
<comment type="similarity">
    <text evidence="1">Belongs to the HIBADH-related family.</text>
</comment>
<dbReference type="Pfam" id="PF14833">
    <property type="entry name" value="NAD_binding_11"/>
    <property type="match status" value="1"/>
</dbReference>
<dbReference type="EMBL" id="JARVLH010000002">
    <property type="protein sequence ID" value="MEX5284570.1"/>
    <property type="molecule type" value="Genomic_DNA"/>
</dbReference>
<evidence type="ECO:0000313" key="6">
    <source>
        <dbReference type="EMBL" id="MEX5284570.1"/>
    </source>
</evidence>
<dbReference type="PANTHER" id="PTHR43060">
    <property type="entry name" value="3-HYDROXYISOBUTYRATE DEHYDROGENASE-LIKE 1, MITOCHONDRIAL-RELATED"/>
    <property type="match status" value="1"/>
</dbReference>
<reference evidence="6 7" key="1">
    <citation type="submission" date="2023-04" db="EMBL/GenBank/DDBJ databases">
        <title>Genome Sequence of Selenomonas sputigena ATCC 33150.</title>
        <authorList>
            <person name="Miller D.P."/>
            <person name="Anvari S."/>
            <person name="Polson S.W."/>
            <person name="Macdonald M."/>
            <person name="Mcdowell J.V."/>
        </authorList>
    </citation>
    <scope>NUCLEOTIDE SEQUENCE [LARGE SCALE GENOMIC DNA]</scope>
    <source>
        <strain evidence="6 7">ATCC 33150</strain>
    </source>
</reference>
<dbReference type="InterPro" id="IPR029154">
    <property type="entry name" value="HIBADH-like_NADP-bd"/>
</dbReference>
<evidence type="ECO:0000259" key="5">
    <source>
        <dbReference type="Pfam" id="PF14833"/>
    </source>
</evidence>
<dbReference type="PANTHER" id="PTHR43060:SF15">
    <property type="entry name" value="3-HYDROXYISOBUTYRATE DEHYDROGENASE-LIKE 1, MITOCHONDRIAL-RELATED"/>
    <property type="match status" value="1"/>
</dbReference>
<evidence type="ECO:0000313" key="7">
    <source>
        <dbReference type="Proteomes" id="UP001559623"/>
    </source>
</evidence>
<feature type="domain" description="3-hydroxyisobutyrate dehydrogenase-like NAD-binding" evidence="5">
    <location>
        <begin position="177"/>
        <end position="293"/>
    </location>
</feature>